<dbReference type="EMBL" id="JAAAHS010000006">
    <property type="protein sequence ID" value="NBE50203.1"/>
    <property type="molecule type" value="Genomic_DNA"/>
</dbReference>
<dbReference type="SUPFAM" id="SSF103473">
    <property type="entry name" value="MFS general substrate transporter"/>
    <property type="match status" value="1"/>
</dbReference>
<dbReference type="Gene3D" id="1.20.1250.20">
    <property type="entry name" value="MFS general substrate transporter like domains"/>
    <property type="match status" value="1"/>
</dbReference>
<dbReference type="PROSITE" id="PS50850">
    <property type="entry name" value="MFS"/>
    <property type="match status" value="1"/>
</dbReference>
<dbReference type="InterPro" id="IPR011701">
    <property type="entry name" value="MFS"/>
</dbReference>
<feature type="transmembrane region" description="Helical" evidence="8">
    <location>
        <begin position="321"/>
        <end position="343"/>
    </location>
</feature>
<dbReference type="InterPro" id="IPR036259">
    <property type="entry name" value="MFS_trans_sf"/>
</dbReference>
<sequence length="493" mass="51673">MREDSQQALAGTDSPATSAGERERSKLSYFSIVGLLILATEVVGFEFTFIYPAVGQIAAEFQTQQVAWALTILYLGGAVVVPVVGKLADIHGKKKMLVRCAVCFLAGTLVCALAPSFLVFMTGRALQASALPFFVLGYGLIRDLLPARLVPLGLGCLATSTGISAILSTFLGGWLIDSYGFRATFWFLFGYMGVLLLAVIAFLPESSVRIRQRIDYRGALLLALGCAVLLIALGMKGVAIVAALLVSASLLTAFCLSQRKAASPLIDASILGRPAFYLTLATTGSLTVAWAGYGFLFPQLLMTPHGPGTEYGFGLNAVELALWHGLPMGLGTMLCGTLGGWLARRSGPRVVLILGALLLVAACVMVAFVAPETDNTWIFRLMSFTDGAAAGFFQAGTQNFIVDTVPADRQGISGSMNFMVQSLGGSLATAGLTALLLHYPLGTGGAGRFAFTWEGYRTVFLVAAACALVALAIGLARRDGRTPASGGAVSGAH</sequence>
<organism evidence="10 11">
    <name type="scientific">Streptomyces boluensis</name>
    <dbReference type="NCBI Taxonomy" id="1775135"/>
    <lineage>
        <taxon>Bacteria</taxon>
        <taxon>Bacillati</taxon>
        <taxon>Actinomycetota</taxon>
        <taxon>Actinomycetes</taxon>
        <taxon>Kitasatosporales</taxon>
        <taxon>Streptomycetaceae</taxon>
        <taxon>Streptomyces</taxon>
    </lineage>
</organism>
<feature type="transmembrane region" description="Helical" evidence="8">
    <location>
        <begin position="66"/>
        <end position="84"/>
    </location>
</feature>
<feature type="transmembrane region" description="Helical" evidence="8">
    <location>
        <begin position="418"/>
        <end position="439"/>
    </location>
</feature>
<evidence type="ECO:0000259" key="9">
    <source>
        <dbReference type="PROSITE" id="PS50850"/>
    </source>
</evidence>
<feature type="transmembrane region" description="Helical" evidence="8">
    <location>
        <begin position="96"/>
        <end position="120"/>
    </location>
</feature>
<name>A0A964UM10_9ACTN</name>
<feature type="transmembrane region" description="Helical" evidence="8">
    <location>
        <begin position="216"/>
        <end position="233"/>
    </location>
</feature>
<feature type="transmembrane region" description="Helical" evidence="8">
    <location>
        <begin position="29"/>
        <end position="54"/>
    </location>
</feature>
<keyword evidence="11" id="KW-1185">Reference proteome</keyword>
<comment type="subcellular location">
    <subcellularLocation>
        <location evidence="1">Cell membrane</location>
        <topology evidence="1">Multi-pass membrane protein</topology>
    </subcellularLocation>
</comment>
<evidence type="ECO:0000256" key="6">
    <source>
        <dbReference type="ARBA" id="ARBA00023251"/>
    </source>
</evidence>
<dbReference type="Proteomes" id="UP000598297">
    <property type="component" value="Unassembled WGS sequence"/>
</dbReference>
<feature type="transmembrane region" description="Helical" evidence="8">
    <location>
        <begin position="126"/>
        <end position="145"/>
    </location>
</feature>
<evidence type="ECO:0000256" key="2">
    <source>
        <dbReference type="ARBA" id="ARBA00022448"/>
    </source>
</evidence>
<keyword evidence="3 8" id="KW-0812">Transmembrane</keyword>
<feature type="compositionally biased region" description="Polar residues" evidence="7">
    <location>
        <begin position="1"/>
        <end position="17"/>
    </location>
</feature>
<feature type="transmembrane region" description="Helical" evidence="8">
    <location>
        <begin position="459"/>
        <end position="476"/>
    </location>
</feature>
<dbReference type="AlphaFoldDB" id="A0A964UM10"/>
<evidence type="ECO:0000256" key="7">
    <source>
        <dbReference type="SAM" id="MobiDB-lite"/>
    </source>
</evidence>
<feature type="transmembrane region" description="Helical" evidence="8">
    <location>
        <begin position="183"/>
        <end position="204"/>
    </location>
</feature>
<feature type="transmembrane region" description="Helical" evidence="8">
    <location>
        <begin position="239"/>
        <end position="256"/>
    </location>
</feature>
<feature type="domain" description="Major facilitator superfamily (MFS) profile" evidence="9">
    <location>
        <begin position="32"/>
        <end position="482"/>
    </location>
</feature>
<evidence type="ECO:0000313" key="10">
    <source>
        <dbReference type="EMBL" id="NBE50203.1"/>
    </source>
</evidence>
<evidence type="ECO:0000256" key="4">
    <source>
        <dbReference type="ARBA" id="ARBA00022989"/>
    </source>
</evidence>
<keyword evidence="6" id="KW-0046">Antibiotic resistance</keyword>
<dbReference type="GO" id="GO:0022857">
    <property type="term" value="F:transmembrane transporter activity"/>
    <property type="evidence" value="ECO:0007669"/>
    <property type="project" value="InterPro"/>
</dbReference>
<reference evidence="10" key="1">
    <citation type="submission" date="2020-01" db="EMBL/GenBank/DDBJ databases">
        <title>Whole-genome analyses of novel actinobacteria.</title>
        <authorList>
            <person name="Sahin N."/>
        </authorList>
    </citation>
    <scope>NUCLEOTIDE SEQUENCE</scope>
    <source>
        <strain evidence="10">YC537</strain>
    </source>
</reference>
<comment type="caution">
    <text evidence="10">The sequence shown here is derived from an EMBL/GenBank/DDBJ whole genome shotgun (WGS) entry which is preliminary data.</text>
</comment>
<keyword evidence="5 8" id="KW-0472">Membrane</keyword>
<dbReference type="GO" id="GO:0005886">
    <property type="term" value="C:plasma membrane"/>
    <property type="evidence" value="ECO:0007669"/>
    <property type="project" value="UniProtKB-SubCell"/>
</dbReference>
<keyword evidence="2" id="KW-0813">Transport</keyword>
<evidence type="ECO:0000256" key="8">
    <source>
        <dbReference type="SAM" id="Phobius"/>
    </source>
</evidence>
<evidence type="ECO:0000256" key="5">
    <source>
        <dbReference type="ARBA" id="ARBA00023136"/>
    </source>
</evidence>
<dbReference type="GO" id="GO:0046677">
    <property type="term" value="P:response to antibiotic"/>
    <property type="evidence" value="ECO:0007669"/>
    <property type="project" value="UniProtKB-KW"/>
</dbReference>
<keyword evidence="4 8" id="KW-1133">Transmembrane helix</keyword>
<feature type="transmembrane region" description="Helical" evidence="8">
    <location>
        <begin position="350"/>
        <end position="371"/>
    </location>
</feature>
<evidence type="ECO:0000256" key="1">
    <source>
        <dbReference type="ARBA" id="ARBA00004651"/>
    </source>
</evidence>
<dbReference type="PANTHER" id="PTHR42718">
    <property type="entry name" value="MAJOR FACILITATOR SUPERFAMILY MULTIDRUG TRANSPORTER MFSC"/>
    <property type="match status" value="1"/>
</dbReference>
<dbReference type="Pfam" id="PF07690">
    <property type="entry name" value="MFS_1"/>
    <property type="match status" value="1"/>
</dbReference>
<proteinExistence type="predicted"/>
<feature type="transmembrane region" description="Helical" evidence="8">
    <location>
        <begin position="152"/>
        <end position="171"/>
    </location>
</feature>
<gene>
    <name evidence="10" type="ORF">GUY60_01910</name>
</gene>
<dbReference type="PANTHER" id="PTHR42718:SF9">
    <property type="entry name" value="MAJOR FACILITATOR SUPERFAMILY MULTIDRUG TRANSPORTER MFSC"/>
    <property type="match status" value="1"/>
</dbReference>
<accession>A0A964UM10</accession>
<evidence type="ECO:0000313" key="11">
    <source>
        <dbReference type="Proteomes" id="UP000598297"/>
    </source>
</evidence>
<feature type="transmembrane region" description="Helical" evidence="8">
    <location>
        <begin position="276"/>
        <end position="301"/>
    </location>
</feature>
<dbReference type="RefSeq" id="WP_161693064.1">
    <property type="nucleotide sequence ID" value="NZ_JAAAHS010000006.1"/>
</dbReference>
<dbReference type="OrthoDB" id="3390851at2"/>
<protein>
    <submittedName>
        <fullName evidence="10">MFS transporter</fullName>
    </submittedName>
</protein>
<feature type="region of interest" description="Disordered" evidence="7">
    <location>
        <begin position="1"/>
        <end position="20"/>
    </location>
</feature>
<evidence type="ECO:0000256" key="3">
    <source>
        <dbReference type="ARBA" id="ARBA00022692"/>
    </source>
</evidence>
<dbReference type="InterPro" id="IPR020846">
    <property type="entry name" value="MFS_dom"/>
</dbReference>